<dbReference type="WBParaSite" id="ALUE_0001518101-mRNA-1">
    <property type="protein sequence ID" value="ALUE_0001518101-mRNA-1"/>
    <property type="gene ID" value="ALUE_0001518101"/>
</dbReference>
<evidence type="ECO:0000259" key="10">
    <source>
        <dbReference type="SMART" id="SM00085"/>
    </source>
</evidence>
<feature type="disulfide bond" evidence="6">
    <location>
        <begin position="140"/>
        <end position="199"/>
    </location>
</feature>
<proteinExistence type="inferred from homology"/>
<protein>
    <recommendedName>
        <fullName evidence="8">Phospholipase A2</fullName>
        <ecNumber evidence="8">3.1.1.4</ecNumber>
    </recommendedName>
</protein>
<comment type="similarity">
    <text evidence="7">Belongs to the phospholipase A2 family.</text>
</comment>
<dbReference type="SUPFAM" id="SSF48619">
    <property type="entry name" value="Phospholipase A2, PLA2"/>
    <property type="match status" value="1"/>
</dbReference>
<evidence type="ECO:0000256" key="1">
    <source>
        <dbReference type="ARBA" id="ARBA00004613"/>
    </source>
</evidence>
<evidence type="ECO:0000256" key="2">
    <source>
        <dbReference type="ARBA" id="ARBA00022525"/>
    </source>
</evidence>
<keyword evidence="3 6" id="KW-1015">Disulfide bond</keyword>
<keyword evidence="9" id="KW-1133">Transmembrane helix</keyword>
<dbReference type="InterPro" id="IPR036444">
    <property type="entry name" value="PLipase_A2_dom_sf"/>
</dbReference>
<evidence type="ECO:0000256" key="8">
    <source>
        <dbReference type="RuleBase" id="RU361236"/>
    </source>
</evidence>
<feature type="disulfide bond" evidence="6">
    <location>
        <begin position="157"/>
        <end position="185"/>
    </location>
</feature>
<organism evidence="11 12">
    <name type="scientific">Ascaris lumbricoides</name>
    <name type="common">Giant roundworm</name>
    <dbReference type="NCBI Taxonomy" id="6252"/>
    <lineage>
        <taxon>Eukaryota</taxon>
        <taxon>Metazoa</taxon>
        <taxon>Ecdysozoa</taxon>
        <taxon>Nematoda</taxon>
        <taxon>Chromadorea</taxon>
        <taxon>Rhabditida</taxon>
        <taxon>Spirurina</taxon>
        <taxon>Ascaridomorpha</taxon>
        <taxon>Ascaridoidea</taxon>
        <taxon>Ascarididae</taxon>
        <taxon>Ascaris</taxon>
    </lineage>
</organism>
<evidence type="ECO:0000313" key="12">
    <source>
        <dbReference type="WBParaSite" id="ALUE_0001518101-mRNA-1"/>
    </source>
</evidence>
<keyword evidence="5 8" id="KW-0106">Calcium</keyword>
<dbReference type="PRINTS" id="PR00389">
    <property type="entry name" value="PHPHLIPASEA2"/>
</dbReference>
<sequence length="214" mass="24391">MDGFASPNRYADLLLKDFQYLTMFISQIILLALLNQIFANRPYNKALWNMDGMSQCILHYTGLYYNMYGCFCGMAMFISQIILLALLNQIFAKHPYNKALWNMDGMSQCILHYTGLYYNMYGCFCGMGGSGYAVDGIDACCMYHDNCYDDAFKKGNCSTIELYTKNYKWECIDGMIICTRGQGSCEQALCDCDKRLFNCLAHFPKPTVKASCPI</sequence>
<dbReference type="GO" id="GO:0005509">
    <property type="term" value="F:calcium ion binding"/>
    <property type="evidence" value="ECO:0007669"/>
    <property type="project" value="InterPro"/>
</dbReference>
<dbReference type="InterPro" id="IPR001211">
    <property type="entry name" value="PLA2"/>
</dbReference>
<feature type="binding site" evidence="5">
    <location>
        <position position="128"/>
    </location>
    <ligand>
        <name>Ca(2+)</name>
        <dbReference type="ChEBI" id="CHEBI:29108"/>
    </ligand>
</feature>
<dbReference type="InterPro" id="IPR033113">
    <property type="entry name" value="PLA2_histidine"/>
</dbReference>
<dbReference type="Pfam" id="PF00068">
    <property type="entry name" value="Phospholip_A2_1"/>
    <property type="match status" value="1"/>
</dbReference>
<evidence type="ECO:0000256" key="5">
    <source>
        <dbReference type="PIRSR" id="PIRSR601211-2"/>
    </source>
</evidence>
<feature type="binding site" evidence="5">
    <location>
        <position position="124"/>
    </location>
    <ligand>
        <name>Ca(2+)</name>
        <dbReference type="ChEBI" id="CHEBI:29108"/>
    </ligand>
</feature>
<feature type="disulfide bond" evidence="6">
    <location>
        <begin position="178"/>
        <end position="190"/>
    </location>
</feature>
<dbReference type="PROSITE" id="PS00119">
    <property type="entry name" value="PA2_ASP"/>
    <property type="match status" value="1"/>
</dbReference>
<evidence type="ECO:0000256" key="7">
    <source>
        <dbReference type="RuleBase" id="RU003654"/>
    </source>
</evidence>
<dbReference type="InterPro" id="IPR016090">
    <property type="entry name" value="PLA2-like_dom"/>
</dbReference>
<dbReference type="GO" id="GO:0006644">
    <property type="term" value="P:phospholipid metabolic process"/>
    <property type="evidence" value="ECO:0007669"/>
    <property type="project" value="InterPro"/>
</dbReference>
<dbReference type="SMART" id="SM00085">
    <property type="entry name" value="PA2c"/>
    <property type="match status" value="1"/>
</dbReference>
<dbReference type="Proteomes" id="UP000036681">
    <property type="component" value="Unplaced"/>
</dbReference>
<feature type="transmembrane region" description="Helical" evidence="9">
    <location>
        <begin position="63"/>
        <end position="87"/>
    </location>
</feature>
<evidence type="ECO:0000256" key="4">
    <source>
        <dbReference type="PIRSR" id="PIRSR601211-1"/>
    </source>
</evidence>
<dbReference type="Gene3D" id="1.20.90.10">
    <property type="entry name" value="Phospholipase A2 domain"/>
    <property type="match status" value="1"/>
</dbReference>
<dbReference type="PROSITE" id="PS00118">
    <property type="entry name" value="PA2_HIS"/>
    <property type="match status" value="1"/>
</dbReference>
<comment type="cofactor">
    <cofactor evidence="5">
        <name>Ca(2+)</name>
        <dbReference type="ChEBI" id="CHEBI:29108"/>
    </cofactor>
    <text evidence="5">Binds 1 Ca(2+) ion per subunit.</text>
</comment>
<feature type="transmembrane region" description="Helical" evidence="9">
    <location>
        <begin position="20"/>
        <end position="39"/>
    </location>
</feature>
<evidence type="ECO:0000256" key="3">
    <source>
        <dbReference type="ARBA" id="ARBA00023157"/>
    </source>
</evidence>
<keyword evidence="11" id="KW-1185">Reference proteome</keyword>
<keyword evidence="9" id="KW-0812">Transmembrane</keyword>
<name>A0A0M3IBP8_ASCLU</name>
<dbReference type="GO" id="GO:0050482">
    <property type="term" value="P:arachidonate secretion"/>
    <property type="evidence" value="ECO:0007669"/>
    <property type="project" value="InterPro"/>
</dbReference>
<feature type="binding site" evidence="5">
    <location>
        <position position="126"/>
    </location>
    <ligand>
        <name>Ca(2+)</name>
        <dbReference type="ChEBI" id="CHEBI:29108"/>
    </ligand>
</feature>
<dbReference type="GO" id="GO:0016042">
    <property type="term" value="P:lipid catabolic process"/>
    <property type="evidence" value="ECO:0007669"/>
    <property type="project" value="InterPro"/>
</dbReference>
<feature type="binding site" evidence="5">
    <location>
        <position position="145"/>
    </location>
    <ligand>
        <name>Ca(2+)</name>
        <dbReference type="ChEBI" id="CHEBI:29108"/>
    </ligand>
</feature>
<evidence type="ECO:0000256" key="9">
    <source>
        <dbReference type="SAM" id="Phobius"/>
    </source>
</evidence>
<feature type="active site" evidence="4">
    <location>
        <position position="144"/>
    </location>
</feature>
<dbReference type="GO" id="GO:0005576">
    <property type="term" value="C:extracellular region"/>
    <property type="evidence" value="ECO:0007669"/>
    <property type="project" value="UniProtKB-SubCell"/>
</dbReference>
<dbReference type="CDD" id="cd00125">
    <property type="entry name" value="PLA2c"/>
    <property type="match status" value="1"/>
</dbReference>
<keyword evidence="9" id="KW-0472">Membrane</keyword>
<keyword evidence="8" id="KW-0378">Hydrolase</keyword>
<feature type="disulfide bond" evidence="6">
    <location>
        <begin position="147"/>
        <end position="192"/>
    </location>
</feature>
<accession>A0A0M3IBP8</accession>
<keyword evidence="5" id="KW-0479">Metal-binding</keyword>
<feature type="active site" evidence="4">
    <location>
        <position position="193"/>
    </location>
</feature>
<dbReference type="AlphaFoldDB" id="A0A0M3IBP8"/>
<evidence type="ECO:0000313" key="11">
    <source>
        <dbReference type="Proteomes" id="UP000036681"/>
    </source>
</evidence>
<keyword evidence="8" id="KW-0443">Lipid metabolism</keyword>
<comment type="catalytic activity">
    <reaction evidence="8">
        <text>a 1,2-diacyl-sn-glycero-3-phosphocholine + H2O = a 1-acyl-sn-glycero-3-phosphocholine + a fatty acid + H(+)</text>
        <dbReference type="Rhea" id="RHEA:15801"/>
        <dbReference type="ChEBI" id="CHEBI:15377"/>
        <dbReference type="ChEBI" id="CHEBI:15378"/>
        <dbReference type="ChEBI" id="CHEBI:28868"/>
        <dbReference type="ChEBI" id="CHEBI:57643"/>
        <dbReference type="ChEBI" id="CHEBI:58168"/>
        <dbReference type="EC" id="3.1.1.4"/>
    </reaction>
</comment>
<feature type="domain" description="Phospholipase A2-like central" evidence="10">
    <location>
        <begin position="99"/>
        <end position="213"/>
    </location>
</feature>
<comment type="subcellular location">
    <subcellularLocation>
        <location evidence="1 8">Secreted</location>
    </subcellularLocation>
</comment>
<reference evidence="12" key="1">
    <citation type="submission" date="2017-02" db="UniProtKB">
        <authorList>
            <consortium name="WormBaseParasite"/>
        </authorList>
    </citation>
    <scope>IDENTIFICATION</scope>
</reference>
<dbReference type="EC" id="3.1.1.4" evidence="8"/>
<dbReference type="InterPro" id="IPR033112">
    <property type="entry name" value="PLA2_Asp_AS"/>
</dbReference>
<dbReference type="GO" id="GO:0004623">
    <property type="term" value="F:phospholipase A2 activity"/>
    <property type="evidence" value="ECO:0007669"/>
    <property type="project" value="UniProtKB-EC"/>
</dbReference>
<dbReference type="PANTHER" id="PTHR11716">
    <property type="entry name" value="PHOSPHOLIPASE A2 FAMILY MEMBER"/>
    <property type="match status" value="1"/>
</dbReference>
<dbReference type="PANTHER" id="PTHR11716:SF107">
    <property type="entry name" value="PHOSPHOLIPASE A2"/>
    <property type="match status" value="1"/>
</dbReference>
<feature type="disulfide bond" evidence="6">
    <location>
        <begin position="125"/>
        <end position="141"/>
    </location>
</feature>
<evidence type="ECO:0000256" key="6">
    <source>
        <dbReference type="PIRSR" id="PIRSR601211-3"/>
    </source>
</evidence>
<keyword evidence="2 8" id="KW-0964">Secreted</keyword>